<keyword evidence="9" id="KW-0663">Pyridoxal phosphate</keyword>
<reference evidence="13 14" key="1">
    <citation type="journal article" date="2020" name="Microorganisms">
        <title>Osmotic Adaptation and Compatible Solute Biosynthesis of Phototrophic Bacteria as Revealed from Genome Analyses.</title>
        <authorList>
            <person name="Imhoff J.F."/>
            <person name="Rahn T."/>
            <person name="Kunzel S."/>
            <person name="Keller A."/>
            <person name="Neulinger S.C."/>
        </authorList>
    </citation>
    <scope>NUCLEOTIDE SEQUENCE [LARGE SCALE GENOMIC DNA]</scope>
    <source>
        <strain evidence="13 14">DSM 9895</strain>
    </source>
</reference>
<evidence type="ECO:0000256" key="6">
    <source>
        <dbReference type="ARBA" id="ARBA00013558"/>
    </source>
</evidence>
<evidence type="ECO:0000313" key="14">
    <source>
        <dbReference type="Proteomes" id="UP001296873"/>
    </source>
</evidence>
<dbReference type="SUPFAM" id="SSF53383">
    <property type="entry name" value="PLP-dependent transferases"/>
    <property type="match status" value="1"/>
</dbReference>
<comment type="cofactor">
    <cofactor evidence="1">
        <name>pyridoxal 5'-phosphate</name>
        <dbReference type="ChEBI" id="CHEBI:597326"/>
    </cofactor>
</comment>
<feature type="region of interest" description="Disordered" evidence="11">
    <location>
        <begin position="1"/>
        <end position="29"/>
    </location>
</feature>
<comment type="function">
    <text evidence="3">Catalyzes the removal of elemental sulfur atoms from cysteine to produce alanine. Seems to participate in the biosynthesis of the nitrogenase metalloclusters by providing the inorganic sulfur required for the Fe-S core formation.</text>
</comment>
<evidence type="ECO:0000313" key="13">
    <source>
        <dbReference type="EMBL" id="MBK1668474.1"/>
    </source>
</evidence>
<evidence type="ECO:0000256" key="10">
    <source>
        <dbReference type="ARBA" id="ARBA00050776"/>
    </source>
</evidence>
<dbReference type="EMBL" id="NRRL01000024">
    <property type="protein sequence ID" value="MBK1668474.1"/>
    <property type="molecule type" value="Genomic_DNA"/>
</dbReference>
<dbReference type="NCBIfam" id="TIGR01979">
    <property type="entry name" value="sufS"/>
    <property type="match status" value="1"/>
</dbReference>
<dbReference type="InterPro" id="IPR010970">
    <property type="entry name" value="Cys_dSase_SufS"/>
</dbReference>
<comment type="function">
    <text evidence="2">Catalyzes the removal of elemental sulfur and selenium atoms from L-cysteine, L-cystine, L-selenocysteine, and L-selenocystine to produce L-alanine.</text>
</comment>
<evidence type="ECO:0000256" key="4">
    <source>
        <dbReference type="ARBA" id="ARBA00010447"/>
    </source>
</evidence>
<evidence type="ECO:0000256" key="9">
    <source>
        <dbReference type="ARBA" id="ARBA00022898"/>
    </source>
</evidence>
<dbReference type="InterPro" id="IPR015424">
    <property type="entry name" value="PyrdxlP-dep_Trfase"/>
</dbReference>
<dbReference type="PANTHER" id="PTHR43586:SF8">
    <property type="entry name" value="CYSTEINE DESULFURASE 1, CHLOROPLASTIC"/>
    <property type="match status" value="1"/>
</dbReference>
<protein>
    <recommendedName>
        <fullName evidence="6">Cysteine desulfurase</fullName>
        <ecNumber evidence="5">2.8.1.7</ecNumber>
    </recommendedName>
    <alternativeName>
        <fullName evidence="7">Probable cysteine desulfurase</fullName>
    </alternativeName>
</protein>
<dbReference type="CDD" id="cd06453">
    <property type="entry name" value="SufS_like"/>
    <property type="match status" value="1"/>
</dbReference>
<dbReference type="Proteomes" id="UP001296873">
    <property type="component" value="Unassembled WGS sequence"/>
</dbReference>
<proteinExistence type="inferred from homology"/>
<name>A0ABS1DE50_9PROT</name>
<feature type="compositionally biased region" description="Basic and acidic residues" evidence="11">
    <location>
        <begin position="1"/>
        <end position="11"/>
    </location>
</feature>
<evidence type="ECO:0000256" key="8">
    <source>
        <dbReference type="ARBA" id="ARBA00022679"/>
    </source>
</evidence>
<evidence type="ECO:0000256" key="1">
    <source>
        <dbReference type="ARBA" id="ARBA00001933"/>
    </source>
</evidence>
<dbReference type="InterPro" id="IPR015422">
    <property type="entry name" value="PyrdxlP-dep_Trfase_small"/>
</dbReference>
<dbReference type="Gene3D" id="3.90.1150.10">
    <property type="entry name" value="Aspartate Aminotransferase, domain 1"/>
    <property type="match status" value="1"/>
</dbReference>
<dbReference type="InterPro" id="IPR000192">
    <property type="entry name" value="Aminotrans_V_dom"/>
</dbReference>
<comment type="caution">
    <text evidence="13">The sequence shown here is derived from an EMBL/GenBank/DDBJ whole genome shotgun (WGS) entry which is preliminary data.</text>
</comment>
<evidence type="ECO:0000256" key="11">
    <source>
        <dbReference type="SAM" id="MobiDB-lite"/>
    </source>
</evidence>
<sequence>MTDAAVPRHADSNVAATDASGHQRSARNTLDVERVRADFPILHQELYGKPLAYLDNAASSQKPRPVIAAMTEAMETYYANVHRGVHRLSQVSTDHYEGAREKVARFINAPRTDEVIFTRGATEAINLVASSYGRAFLKPGQEVLITALEHHSNIVPWQLLRDQLGITLRVAPVEEDGSVRPEAVIQLINENTGMVAISQVSNALGSVLPVRQIADAAHASGIPVLVDGCQAIPHQKVDVQALGADFYAFSGHKMYGPTGIGVLWGRHDLLTQMPPYQGGGEMITSVSFEESTFKGPPHGFEAGTPAIVEAIGLGAAADWLEAHDLEAVAAHEHRLLEYATERLSAIEGLRIWGRAENKAAIVSFTMDQAHAHDVGTIVDRAGVAIRAGHHCAQPLMERYGLSSTVRASFGIYNTEQEVDQLADALQVVKELFG</sequence>
<keyword evidence="14" id="KW-1185">Reference proteome</keyword>
<comment type="catalytic activity">
    <reaction evidence="10">
        <text>(sulfur carrier)-H + L-cysteine = (sulfur carrier)-SH + L-alanine</text>
        <dbReference type="Rhea" id="RHEA:43892"/>
        <dbReference type="Rhea" id="RHEA-COMP:14737"/>
        <dbReference type="Rhea" id="RHEA-COMP:14739"/>
        <dbReference type="ChEBI" id="CHEBI:29917"/>
        <dbReference type="ChEBI" id="CHEBI:35235"/>
        <dbReference type="ChEBI" id="CHEBI:57972"/>
        <dbReference type="ChEBI" id="CHEBI:64428"/>
        <dbReference type="EC" id="2.8.1.7"/>
    </reaction>
</comment>
<accession>A0ABS1DE50</accession>
<dbReference type="InterPro" id="IPR016454">
    <property type="entry name" value="Cysteine_dSase"/>
</dbReference>
<dbReference type="PANTHER" id="PTHR43586">
    <property type="entry name" value="CYSTEINE DESULFURASE"/>
    <property type="match status" value="1"/>
</dbReference>
<evidence type="ECO:0000259" key="12">
    <source>
        <dbReference type="Pfam" id="PF00266"/>
    </source>
</evidence>
<dbReference type="Pfam" id="PF00266">
    <property type="entry name" value="Aminotran_5"/>
    <property type="match status" value="1"/>
</dbReference>
<dbReference type="PIRSF" id="PIRSF005572">
    <property type="entry name" value="NifS"/>
    <property type="match status" value="1"/>
</dbReference>
<dbReference type="InterPro" id="IPR015421">
    <property type="entry name" value="PyrdxlP-dep_Trfase_major"/>
</dbReference>
<organism evidence="13 14">
    <name type="scientific">Rhodovibrio sodomensis</name>
    <dbReference type="NCBI Taxonomy" id="1088"/>
    <lineage>
        <taxon>Bacteria</taxon>
        <taxon>Pseudomonadati</taxon>
        <taxon>Pseudomonadota</taxon>
        <taxon>Alphaproteobacteria</taxon>
        <taxon>Rhodospirillales</taxon>
        <taxon>Rhodovibrionaceae</taxon>
        <taxon>Rhodovibrio</taxon>
    </lineage>
</organism>
<evidence type="ECO:0000256" key="3">
    <source>
        <dbReference type="ARBA" id="ARBA00003120"/>
    </source>
</evidence>
<keyword evidence="8" id="KW-0808">Transferase</keyword>
<gene>
    <name evidence="13" type="ORF">CKO28_10555</name>
</gene>
<feature type="domain" description="Aminotransferase class V" evidence="12">
    <location>
        <begin position="53"/>
        <end position="421"/>
    </location>
</feature>
<evidence type="ECO:0000256" key="5">
    <source>
        <dbReference type="ARBA" id="ARBA00012239"/>
    </source>
</evidence>
<dbReference type="Gene3D" id="3.40.640.10">
    <property type="entry name" value="Type I PLP-dependent aspartate aminotransferase-like (Major domain)"/>
    <property type="match status" value="1"/>
</dbReference>
<evidence type="ECO:0000256" key="2">
    <source>
        <dbReference type="ARBA" id="ARBA00002824"/>
    </source>
</evidence>
<evidence type="ECO:0000256" key="7">
    <source>
        <dbReference type="ARBA" id="ARBA00021850"/>
    </source>
</evidence>
<dbReference type="EC" id="2.8.1.7" evidence="5"/>
<comment type="similarity">
    <text evidence="4">Belongs to the class-V pyridoxal-phosphate-dependent aminotransferase family. Csd subfamily.</text>
</comment>